<dbReference type="Gene3D" id="3.40.50.300">
    <property type="entry name" value="P-loop containing nucleotide triphosphate hydrolases"/>
    <property type="match status" value="1"/>
</dbReference>
<dbReference type="GO" id="GO:0016887">
    <property type="term" value="F:ATP hydrolysis activity"/>
    <property type="evidence" value="ECO:0007669"/>
    <property type="project" value="TreeGrafter"/>
</dbReference>
<feature type="domain" description="Bacterial type II secretion system protein E" evidence="5">
    <location>
        <begin position="101"/>
        <end position="462"/>
    </location>
</feature>
<protein>
    <submittedName>
        <fullName evidence="6">Type II secretion protein E</fullName>
    </submittedName>
</protein>
<organism evidence="6 7">
    <name type="scientific">Salmonella enteritidis</name>
    <dbReference type="NCBI Taxonomy" id="149539"/>
    <lineage>
        <taxon>Bacteria</taxon>
        <taxon>Pseudomonadati</taxon>
        <taxon>Pseudomonadota</taxon>
        <taxon>Gammaproteobacteria</taxon>
        <taxon>Enterobacterales</taxon>
        <taxon>Enterobacteriaceae</taxon>
        <taxon>Salmonella</taxon>
    </lineage>
</organism>
<dbReference type="GO" id="GO:0005886">
    <property type="term" value="C:plasma membrane"/>
    <property type="evidence" value="ECO:0007669"/>
    <property type="project" value="TreeGrafter"/>
</dbReference>
<evidence type="ECO:0000259" key="5">
    <source>
        <dbReference type="Pfam" id="PF00437"/>
    </source>
</evidence>
<dbReference type="Gene3D" id="3.30.450.90">
    <property type="match status" value="1"/>
</dbReference>
<dbReference type="PANTHER" id="PTHR30258">
    <property type="entry name" value="TYPE II SECRETION SYSTEM PROTEIN GSPE-RELATED"/>
    <property type="match status" value="1"/>
</dbReference>
<evidence type="ECO:0000313" key="7">
    <source>
        <dbReference type="Proteomes" id="UP000260687"/>
    </source>
</evidence>
<dbReference type="EMBL" id="PDBK01000027">
    <property type="protein sequence ID" value="RFR79181.1"/>
    <property type="molecule type" value="Genomic_DNA"/>
</dbReference>
<keyword evidence="3" id="KW-0067">ATP-binding</keyword>
<feature type="compositionally biased region" description="Basic and acidic residues" evidence="4">
    <location>
        <begin position="73"/>
        <end position="85"/>
    </location>
</feature>
<evidence type="ECO:0000256" key="2">
    <source>
        <dbReference type="ARBA" id="ARBA00022741"/>
    </source>
</evidence>
<evidence type="ECO:0000256" key="3">
    <source>
        <dbReference type="ARBA" id="ARBA00022840"/>
    </source>
</evidence>
<comment type="similarity">
    <text evidence="1">Belongs to the GSP E family.</text>
</comment>
<dbReference type="RefSeq" id="WP_000466228.1">
    <property type="nucleotide sequence ID" value="NZ_CP033341.1"/>
</dbReference>
<gene>
    <name evidence="6" type="ORF">CRE05_18810</name>
</gene>
<dbReference type="SUPFAM" id="SSF52540">
    <property type="entry name" value="P-loop containing nucleoside triphosphate hydrolases"/>
    <property type="match status" value="1"/>
</dbReference>
<sequence length="517" mass="57808">MFFSDADYPGKDISDVVYVSISEKDDKPVQVYIADNSKGQRAVQAYIGTLNVKYPGQVNITSTTLDVIASRYQDSEKRSGEKRSDSNSSQHLNSNQEKVISYLAKANKLGSSDLHITPGRDGSEFTYVEARVHGELEILDVIPRKEGLELLGAAYSGMSDVIKGTQFDPAIPQDARIAENFLKPVNLFGARYSHYPCVGGVYAVFRLIKDDSEDIPTFEELGYMPQQIQTIRRMLQRPEGIIVLSGPTGSGKSTTLRTASEAYLSTFGFNHNDNMRLPRKRLFTIESPPEGRIPGAIQTAVRDSVDGWVDAIKSAMRLDPDAILNGEIRDHASALAAIKASMTGHLLLTTLHANDALNIIERLEMENIQARLIADPLLFIGLLSQRLVQKLCPYCKRTYAEMADKLSTEERKLIEENCLPEQVRLRNLDGCEHCYKGVTGRTVIAEVVSPDARFFQLYRQSGRLEAKSYWHYELGGITRNQHLLHLINHGLVDPLSAHFISPIDEDKYSMLPEGTWR</sequence>
<feature type="region of interest" description="Disordered" evidence="4">
    <location>
        <begin position="72"/>
        <end position="93"/>
    </location>
</feature>
<keyword evidence="2" id="KW-0547">Nucleotide-binding</keyword>
<reference evidence="6 7" key="1">
    <citation type="submission" date="2017-08" db="EMBL/GenBank/DDBJ databases">
        <title>Produce relevant pathogen strain collection.</title>
        <authorList>
            <person name="Harrand S."/>
        </authorList>
    </citation>
    <scope>NUCLEOTIDE SEQUENCE [LARGE SCALE GENOMIC DNA]</scope>
    <source>
        <strain evidence="6 7">BAA 1045</strain>
    </source>
</reference>
<evidence type="ECO:0000313" key="6">
    <source>
        <dbReference type="EMBL" id="RFR79181.1"/>
    </source>
</evidence>
<dbReference type="InterPro" id="IPR027417">
    <property type="entry name" value="P-loop_NTPase"/>
</dbReference>
<name>A0A3E1XBL3_SALEN</name>
<comment type="caution">
    <text evidence="6">The sequence shown here is derived from an EMBL/GenBank/DDBJ whole genome shotgun (WGS) entry which is preliminary data.</text>
</comment>
<dbReference type="GO" id="GO:0005524">
    <property type="term" value="F:ATP binding"/>
    <property type="evidence" value="ECO:0007669"/>
    <property type="project" value="UniProtKB-KW"/>
</dbReference>
<dbReference type="AlphaFoldDB" id="A0A3E1XBL3"/>
<evidence type="ECO:0000256" key="4">
    <source>
        <dbReference type="SAM" id="MobiDB-lite"/>
    </source>
</evidence>
<dbReference type="Pfam" id="PF00437">
    <property type="entry name" value="T2SSE"/>
    <property type="match status" value="1"/>
</dbReference>
<accession>A0A3E1XBL3</accession>
<dbReference type="Proteomes" id="UP000260687">
    <property type="component" value="Unassembled WGS sequence"/>
</dbReference>
<proteinExistence type="inferred from homology"/>
<dbReference type="PANTHER" id="PTHR30258:SF2">
    <property type="entry name" value="COMG OPERON PROTEIN 1"/>
    <property type="match status" value="1"/>
</dbReference>
<dbReference type="CDD" id="cd01129">
    <property type="entry name" value="PulE-GspE-like"/>
    <property type="match status" value="1"/>
</dbReference>
<dbReference type="InterPro" id="IPR001482">
    <property type="entry name" value="T2SS/T4SS_dom"/>
</dbReference>
<evidence type="ECO:0000256" key="1">
    <source>
        <dbReference type="ARBA" id="ARBA00006611"/>
    </source>
</evidence>